<dbReference type="PANTHER" id="PTHR44791">
    <property type="entry name" value="TELOMERASE PROTEIN COMPONENT 1 TEP1"/>
    <property type="match status" value="1"/>
</dbReference>
<dbReference type="PANTHER" id="PTHR44791:SF1">
    <property type="entry name" value="TELOMERASE PROTEIN COMPONENT 1"/>
    <property type="match status" value="1"/>
</dbReference>
<dbReference type="GO" id="GO:0000722">
    <property type="term" value="P:telomere maintenance via recombination"/>
    <property type="evidence" value="ECO:0007669"/>
    <property type="project" value="TreeGrafter"/>
</dbReference>
<dbReference type="InterPro" id="IPR052652">
    <property type="entry name" value="Telomerase_Complex_Comp"/>
</dbReference>
<dbReference type="GO" id="GO:0005697">
    <property type="term" value="C:telomerase holoenzyme complex"/>
    <property type="evidence" value="ECO:0007669"/>
    <property type="project" value="TreeGrafter"/>
</dbReference>
<evidence type="ECO:0000259" key="1">
    <source>
        <dbReference type="PROSITE" id="PS50988"/>
    </source>
</evidence>
<dbReference type="OrthoDB" id="8945357at2759"/>
<dbReference type="PROSITE" id="PS50988">
    <property type="entry name" value="TROVE"/>
    <property type="match status" value="1"/>
</dbReference>
<keyword evidence="3" id="KW-1185">Reference proteome</keyword>
<dbReference type="InterPro" id="IPR008858">
    <property type="entry name" value="TROVE_dom"/>
</dbReference>
<dbReference type="InterPro" id="IPR037214">
    <property type="entry name" value="TROVE_dom_sf"/>
</dbReference>
<proteinExistence type="predicted"/>
<name>A0A9Q0DWK7_9TELE</name>
<accession>A0A9Q0DWK7</accession>
<dbReference type="Pfam" id="PF05731">
    <property type="entry name" value="TROVE"/>
    <property type="match status" value="1"/>
</dbReference>
<dbReference type="Proteomes" id="UP001148018">
    <property type="component" value="Unassembled WGS sequence"/>
</dbReference>
<sequence length="845" mass="95155">MCWNLQGSDDHYDSHHEAERDDIIAEVPVLDIELTNQEPDQTLAIRQEDFPELQEGKKVDVLKDQKYLLLNAVCCSLLSKDAVPGQKSMDELEGEWPTIVTLATDISTSDPQFLLKVAVYTRQELNIRITANFLLALASHLPPTKPHLRRFYCAAVQLPSDWLEVARIYSTCFSRSLPACLKKAMADKFKQFSEYQLAKYNTRKHRGKRNKPKAKKPSQEQVARWAKMISMDEKALSAKLEGAEGRIVVDKKQKEFNMKKMIARLHIKEPAQHVMAILGKKYPADARQFLHSGLSGEWDRERAGQRMKLQQPETWERLLSQQGNKAATWERLIDNKSLPFMAMLRNLRNMITQGISQGHHKKILGRLTNKNAVLQSRQFPLRFLTAYKVIMELKHSGSALREQKAPPTDREILLGILKKYPKSKKFRHFDWKTESRKKLRVPLGVPFIYTLFKRRKAMLQEGYVELLERYSQALETAVQLSCCYNIPPLPGRTLIFLPADMQEVAVLISLLIGCSAEESKLCLYSYRNSREVKLESDVLLENVRTVMKRTKENKWDNIVILSDQWIDQEVERFATRYMNHPGSKARVLVKLFMAECLGSPVKKLKNTVSFNLGNEFRGVSEQILRIIAERGSSRLLQHVEHMDKLHNVPPPEGATKSPQTTDLVVPIPASPKLRNGCQTLVLCDGAPGRDLLAPGRDLLAPGRDLLAPARDLLAPGRDLLAPGRDLLAPARDLLAPARDLLAPARDLLAPGRDLLAPGRDLLAPARDLLAPGRDLLAPARDLLAPGRDLLAPGRDLLAPARDLLAPGRDLLAPARDLLAPGRDLLAPGRDLLAPARDLLAPARVL</sequence>
<dbReference type="Pfam" id="PF19334">
    <property type="entry name" value="DUF5920"/>
    <property type="match status" value="1"/>
</dbReference>
<evidence type="ECO:0000313" key="2">
    <source>
        <dbReference type="EMBL" id="KAJ3595051.1"/>
    </source>
</evidence>
<evidence type="ECO:0000313" key="3">
    <source>
        <dbReference type="Proteomes" id="UP001148018"/>
    </source>
</evidence>
<reference evidence="2" key="1">
    <citation type="submission" date="2022-07" db="EMBL/GenBank/DDBJ databases">
        <title>Chromosome-level genome of Muraenolepis orangiensis.</title>
        <authorList>
            <person name="Kim J."/>
        </authorList>
    </citation>
    <scope>NUCLEOTIDE SEQUENCE</scope>
    <source>
        <strain evidence="2">KU_S4_2022</strain>
        <tissue evidence="2">Muscle</tissue>
    </source>
</reference>
<dbReference type="AlphaFoldDB" id="A0A9Q0DWK7"/>
<dbReference type="GO" id="GO:0003720">
    <property type="term" value="F:telomerase activity"/>
    <property type="evidence" value="ECO:0007669"/>
    <property type="project" value="TreeGrafter"/>
</dbReference>
<gene>
    <name evidence="2" type="ORF">NHX12_004356</name>
</gene>
<dbReference type="InterPro" id="IPR045804">
    <property type="entry name" value="DUF5920"/>
</dbReference>
<comment type="caution">
    <text evidence="2">The sequence shown here is derived from an EMBL/GenBank/DDBJ whole genome shotgun (WGS) entry which is preliminary data.</text>
</comment>
<dbReference type="GO" id="GO:0070034">
    <property type="term" value="F:telomerase RNA binding"/>
    <property type="evidence" value="ECO:0007669"/>
    <property type="project" value="TreeGrafter"/>
</dbReference>
<organism evidence="2 3">
    <name type="scientific">Muraenolepis orangiensis</name>
    <name type="common">Patagonian moray cod</name>
    <dbReference type="NCBI Taxonomy" id="630683"/>
    <lineage>
        <taxon>Eukaryota</taxon>
        <taxon>Metazoa</taxon>
        <taxon>Chordata</taxon>
        <taxon>Craniata</taxon>
        <taxon>Vertebrata</taxon>
        <taxon>Euteleostomi</taxon>
        <taxon>Actinopterygii</taxon>
        <taxon>Neopterygii</taxon>
        <taxon>Teleostei</taxon>
        <taxon>Neoteleostei</taxon>
        <taxon>Acanthomorphata</taxon>
        <taxon>Zeiogadaria</taxon>
        <taxon>Gadariae</taxon>
        <taxon>Gadiformes</taxon>
        <taxon>Muraenolepidoidei</taxon>
        <taxon>Muraenolepididae</taxon>
        <taxon>Muraenolepis</taxon>
    </lineage>
</organism>
<dbReference type="SUPFAM" id="SSF140864">
    <property type="entry name" value="TROVE domain-like"/>
    <property type="match status" value="1"/>
</dbReference>
<feature type="domain" description="TROVE" evidence="1">
    <location>
        <begin position="51"/>
        <end position="491"/>
    </location>
</feature>
<dbReference type="EMBL" id="JANIIK010000111">
    <property type="protein sequence ID" value="KAJ3595051.1"/>
    <property type="molecule type" value="Genomic_DNA"/>
</dbReference>
<protein>
    <recommendedName>
        <fullName evidence="1">TROVE domain-containing protein</fullName>
    </recommendedName>
</protein>